<comment type="caution">
    <text evidence="1">The sequence shown here is derived from an EMBL/GenBank/DDBJ whole genome shotgun (WGS) entry which is preliminary data.</text>
</comment>
<evidence type="ECO:0000313" key="1">
    <source>
        <dbReference type="EMBL" id="KIC06154.1"/>
    </source>
</evidence>
<protein>
    <submittedName>
        <fullName evidence="1">General secretion pathway protein G</fullName>
    </submittedName>
</protein>
<dbReference type="Proteomes" id="UP000031390">
    <property type="component" value="Unassembled WGS sequence"/>
</dbReference>
<sequence>MRRLKQSFKQEWAGRNESRNFDYNMDFTDRRKKIMNILPYQTEIAERMLVGTEGETIHPGAQFVQTANGYWIAWHEGDAALLAPDTPPDIPCFWVEGAQSLEELVELVENGEFDEMEEFEGDDDAWHEHAAGCNGGHDGHCGCSHS</sequence>
<evidence type="ECO:0000313" key="2">
    <source>
        <dbReference type="Proteomes" id="UP000031390"/>
    </source>
</evidence>
<accession>A0A0C1E331</accession>
<organism evidence="1 2">
    <name type="scientific">Morococcus cerebrosus</name>
    <dbReference type="NCBI Taxonomy" id="1056807"/>
    <lineage>
        <taxon>Bacteria</taxon>
        <taxon>Pseudomonadati</taxon>
        <taxon>Pseudomonadota</taxon>
        <taxon>Betaproteobacteria</taxon>
        <taxon>Neisseriales</taxon>
        <taxon>Neisseriaceae</taxon>
        <taxon>Morococcus</taxon>
    </lineage>
</organism>
<name>A0A0C1E331_9NEIS</name>
<dbReference type="EMBL" id="JUFZ01000116">
    <property type="protein sequence ID" value="KIC06154.1"/>
    <property type="molecule type" value="Genomic_DNA"/>
</dbReference>
<dbReference type="AlphaFoldDB" id="A0A0C1E331"/>
<reference evidence="1 2" key="1">
    <citation type="submission" date="2014-12" db="EMBL/GenBank/DDBJ databases">
        <title>Genome sequence of Morococcus cerebrosus.</title>
        <authorList>
            <person name="Shin S.-K."/>
            <person name="Yi H."/>
        </authorList>
    </citation>
    <scope>NUCLEOTIDE SEQUENCE [LARGE SCALE GENOMIC DNA]</scope>
    <source>
        <strain evidence="1 2">CIP 81.93</strain>
    </source>
</reference>
<dbReference type="PATRIC" id="fig|1056807.3.peg.2320"/>
<gene>
    <name evidence="1" type="ORF">MCC93_24180</name>
</gene>
<proteinExistence type="predicted"/>